<evidence type="ECO:0000313" key="3">
    <source>
        <dbReference type="EMBL" id="GFT84728.1"/>
    </source>
</evidence>
<keyword evidence="2" id="KW-0812">Transmembrane</keyword>
<proteinExistence type="predicted"/>
<name>A0A8X6U8A8_NEPPI</name>
<dbReference type="OrthoDB" id="6157510at2759"/>
<sequence>MSTTSIVIAGYSRNRRSQRSETDEPGVIPVDTKPKIYNPFLSKQTDVEENRDNVLVATQDINSNNIFVLVEACSEAVDHMKSPHRRIGGMSPVNHESYDHLTRTEPTDEHPRGTCSAVCDVLETCLGSLSKKIKNSKYFLAILIILLPMPLSACYMGMKYITECPVRPILPFLVLAIGIMGFLVLVSRIIVISKRQIFPNLRRIELLAISTKDTFIVTFLFLLIEIGGFYPISPNFHQGSSAYCAKEFYSYTYNMNFAALAVSILAMLLHISARRAEINSASAYQSI</sequence>
<reference evidence="3" key="1">
    <citation type="submission" date="2020-08" db="EMBL/GenBank/DDBJ databases">
        <title>Multicomponent nature underlies the extraordinary mechanical properties of spider dragline silk.</title>
        <authorList>
            <person name="Kono N."/>
            <person name="Nakamura H."/>
            <person name="Mori M."/>
            <person name="Yoshida Y."/>
            <person name="Ohtoshi R."/>
            <person name="Malay A.D."/>
            <person name="Moran D.A.P."/>
            <person name="Tomita M."/>
            <person name="Numata K."/>
            <person name="Arakawa K."/>
        </authorList>
    </citation>
    <scope>NUCLEOTIDE SEQUENCE</scope>
</reference>
<organism evidence="3 4">
    <name type="scientific">Nephila pilipes</name>
    <name type="common">Giant wood spider</name>
    <name type="synonym">Nephila maculata</name>
    <dbReference type="NCBI Taxonomy" id="299642"/>
    <lineage>
        <taxon>Eukaryota</taxon>
        <taxon>Metazoa</taxon>
        <taxon>Ecdysozoa</taxon>
        <taxon>Arthropoda</taxon>
        <taxon>Chelicerata</taxon>
        <taxon>Arachnida</taxon>
        <taxon>Araneae</taxon>
        <taxon>Araneomorphae</taxon>
        <taxon>Entelegynae</taxon>
        <taxon>Araneoidea</taxon>
        <taxon>Nephilidae</taxon>
        <taxon>Nephila</taxon>
    </lineage>
</organism>
<keyword evidence="4" id="KW-1185">Reference proteome</keyword>
<keyword evidence="2" id="KW-0472">Membrane</keyword>
<accession>A0A8X6U8A8</accession>
<evidence type="ECO:0000256" key="2">
    <source>
        <dbReference type="SAM" id="Phobius"/>
    </source>
</evidence>
<comment type="caution">
    <text evidence="3">The sequence shown here is derived from an EMBL/GenBank/DDBJ whole genome shotgun (WGS) entry which is preliminary data.</text>
</comment>
<feature type="transmembrane region" description="Helical" evidence="2">
    <location>
        <begin position="170"/>
        <end position="193"/>
    </location>
</feature>
<evidence type="ECO:0000256" key="1">
    <source>
        <dbReference type="SAM" id="MobiDB-lite"/>
    </source>
</evidence>
<gene>
    <name evidence="3" type="ORF">NPIL_39911</name>
</gene>
<feature type="region of interest" description="Disordered" evidence="1">
    <location>
        <begin position="1"/>
        <end position="33"/>
    </location>
</feature>
<dbReference type="Proteomes" id="UP000887013">
    <property type="component" value="Unassembled WGS sequence"/>
</dbReference>
<feature type="transmembrane region" description="Helical" evidence="2">
    <location>
        <begin position="138"/>
        <end position="158"/>
    </location>
</feature>
<dbReference type="EMBL" id="BMAW01023818">
    <property type="protein sequence ID" value="GFT84728.1"/>
    <property type="molecule type" value="Genomic_DNA"/>
</dbReference>
<feature type="transmembrane region" description="Helical" evidence="2">
    <location>
        <begin position="253"/>
        <end position="271"/>
    </location>
</feature>
<dbReference type="AlphaFoldDB" id="A0A8X6U8A8"/>
<keyword evidence="2" id="KW-1133">Transmembrane helix</keyword>
<evidence type="ECO:0000313" key="4">
    <source>
        <dbReference type="Proteomes" id="UP000887013"/>
    </source>
</evidence>
<protein>
    <submittedName>
        <fullName evidence="3">Uncharacterized protein</fullName>
    </submittedName>
</protein>
<feature type="transmembrane region" description="Helical" evidence="2">
    <location>
        <begin position="214"/>
        <end position="233"/>
    </location>
</feature>